<dbReference type="InterPro" id="IPR034690">
    <property type="entry name" value="Endolysin_T4_type"/>
</dbReference>
<feature type="transmembrane region" description="Helical" evidence="9">
    <location>
        <begin position="278"/>
        <end position="298"/>
    </location>
</feature>
<keyword evidence="4 7" id="KW-0378">Hydrolase</keyword>
<name>A0ABQ4PSG4_9PROT</name>
<evidence type="ECO:0000256" key="7">
    <source>
        <dbReference type="RuleBase" id="RU003788"/>
    </source>
</evidence>
<dbReference type="InterPro" id="IPR033907">
    <property type="entry name" value="Endolysin_autolysin"/>
</dbReference>
<feature type="region of interest" description="Disordered" evidence="8">
    <location>
        <begin position="228"/>
        <end position="247"/>
    </location>
</feature>
<evidence type="ECO:0000256" key="4">
    <source>
        <dbReference type="ARBA" id="ARBA00022801"/>
    </source>
</evidence>
<dbReference type="Proteomes" id="UP001161064">
    <property type="component" value="Unassembled WGS sequence"/>
</dbReference>
<evidence type="ECO:0000256" key="3">
    <source>
        <dbReference type="ARBA" id="ARBA00022638"/>
    </source>
</evidence>
<dbReference type="PANTHER" id="PTHR38107">
    <property type="match status" value="1"/>
</dbReference>
<evidence type="ECO:0000313" key="10">
    <source>
        <dbReference type="EMBL" id="GIU65937.1"/>
    </source>
</evidence>
<dbReference type="InterPro" id="IPR002196">
    <property type="entry name" value="Glyco_hydro_24"/>
</dbReference>
<dbReference type="SUPFAM" id="SSF53955">
    <property type="entry name" value="Lysozyme-like"/>
    <property type="match status" value="1"/>
</dbReference>
<keyword evidence="11" id="KW-1185">Reference proteome</keyword>
<dbReference type="InterPro" id="IPR051018">
    <property type="entry name" value="Bacteriophage_GH24"/>
</dbReference>
<evidence type="ECO:0000256" key="9">
    <source>
        <dbReference type="SAM" id="Phobius"/>
    </source>
</evidence>
<evidence type="ECO:0000256" key="2">
    <source>
        <dbReference type="ARBA" id="ARBA00022529"/>
    </source>
</evidence>
<dbReference type="Gene3D" id="1.10.530.40">
    <property type="match status" value="1"/>
</dbReference>
<reference evidence="10" key="2">
    <citation type="journal article" date="2023" name="ISME Commun">
        <title>Characterization of a bloom-associated alphaproteobacterial lineage, 'Candidatus Phycosocius': insights into freshwater algal-bacterial interactions.</title>
        <authorList>
            <person name="Tanabe Y."/>
            <person name="Yamaguchi H."/>
            <person name="Yoshida M."/>
            <person name="Kai A."/>
            <person name="Okazaki Y."/>
        </authorList>
    </citation>
    <scope>NUCLEOTIDE SEQUENCE</scope>
    <source>
        <strain evidence="10">BOTRYCO-1</strain>
    </source>
</reference>
<reference evidence="10" key="1">
    <citation type="submission" date="2021-05" db="EMBL/GenBank/DDBJ databases">
        <authorList>
            <person name="Tanabe Y."/>
        </authorList>
    </citation>
    <scope>NUCLEOTIDE SEQUENCE</scope>
    <source>
        <strain evidence="10">BOTRYCO-1</strain>
    </source>
</reference>
<feature type="compositionally biased region" description="Basic and acidic residues" evidence="8">
    <location>
        <begin position="179"/>
        <end position="192"/>
    </location>
</feature>
<keyword evidence="6 7" id="KW-0326">Glycosidase</keyword>
<keyword evidence="9" id="KW-0812">Transmembrane</keyword>
<keyword evidence="9" id="KW-1133">Transmembrane helix</keyword>
<dbReference type="HAMAP" id="MF_04110">
    <property type="entry name" value="ENDOLYSIN_T4"/>
    <property type="match status" value="1"/>
</dbReference>
<dbReference type="InterPro" id="IPR023346">
    <property type="entry name" value="Lysozyme-like_dom_sf"/>
</dbReference>
<dbReference type="EC" id="3.2.1.17" evidence="7"/>
<gene>
    <name evidence="10" type="ORF">PsB1_0091</name>
</gene>
<dbReference type="PANTHER" id="PTHR38107:SF3">
    <property type="entry name" value="LYSOZYME RRRD-RELATED"/>
    <property type="match status" value="1"/>
</dbReference>
<comment type="similarity">
    <text evidence="7">Belongs to the glycosyl hydrolase 24 family.</text>
</comment>
<dbReference type="RefSeq" id="WP_284358404.1">
    <property type="nucleotide sequence ID" value="NZ_BPFZ01000001.1"/>
</dbReference>
<evidence type="ECO:0000256" key="1">
    <source>
        <dbReference type="ARBA" id="ARBA00000632"/>
    </source>
</evidence>
<evidence type="ECO:0000256" key="8">
    <source>
        <dbReference type="SAM" id="MobiDB-lite"/>
    </source>
</evidence>
<dbReference type="Pfam" id="PF00959">
    <property type="entry name" value="Phage_lysozyme"/>
    <property type="match status" value="1"/>
</dbReference>
<comment type="catalytic activity">
    <reaction evidence="1 7">
        <text>Hydrolysis of (1-&gt;4)-beta-linkages between N-acetylmuramic acid and N-acetyl-D-glucosamine residues in a peptidoglycan and between N-acetyl-D-glucosamine residues in chitodextrins.</text>
        <dbReference type="EC" id="3.2.1.17"/>
    </reaction>
</comment>
<keyword evidence="9" id="KW-0472">Membrane</keyword>
<evidence type="ECO:0000256" key="6">
    <source>
        <dbReference type="ARBA" id="ARBA00023295"/>
    </source>
</evidence>
<keyword evidence="3 7" id="KW-0081">Bacteriolytic enzyme</keyword>
<sequence>MSRLTASRAALDLIASFEGFRARAAKTPDGRWTLGFGHVKTAREGLSVSRSEAEDLLRWDLRTIEDAVRQSALMPLSQNEFDALVSFAFNIGLVNFAKSDVLRYLNQGQPVAAALAMHAWRRAKVNGRIIVIDALVRRRAAEAAMFLEPVGPRPAAPSSVVRPQVDPSAGLIVQPPEQRPPEQRPPEPRLDETTPSLTKPDMMNETSVAIPPRVMIQTESLINPVVRETTSSTHQPKADQADDLMNEPNQLPLDLDETVFGEDGVQEGLWSPVPSKKLALMLLVFSIALMGGSIWYGLAVKAISFQPLHVVQGLQATLALIVAGIGLVTFVTSALSLGRSQVDGVEEK</sequence>
<evidence type="ECO:0000313" key="11">
    <source>
        <dbReference type="Proteomes" id="UP001161064"/>
    </source>
</evidence>
<evidence type="ECO:0000256" key="5">
    <source>
        <dbReference type="ARBA" id="ARBA00023200"/>
    </source>
</evidence>
<protein>
    <recommendedName>
        <fullName evidence="7">Lysozyme</fullName>
        <ecNumber evidence="7">3.2.1.17</ecNumber>
    </recommendedName>
</protein>
<keyword evidence="2 7" id="KW-0929">Antimicrobial</keyword>
<accession>A0ABQ4PSG4</accession>
<organism evidence="10 11">
    <name type="scientific">Candidatus Phycosocius spiralis</name>
    <dbReference type="NCBI Taxonomy" id="2815099"/>
    <lineage>
        <taxon>Bacteria</taxon>
        <taxon>Pseudomonadati</taxon>
        <taxon>Pseudomonadota</taxon>
        <taxon>Alphaproteobacteria</taxon>
        <taxon>Caulobacterales</taxon>
        <taxon>Caulobacterales incertae sedis</taxon>
        <taxon>Candidatus Phycosocius</taxon>
    </lineage>
</organism>
<dbReference type="CDD" id="cd00737">
    <property type="entry name" value="lyz_endolysin_autolysin"/>
    <property type="match status" value="1"/>
</dbReference>
<keyword evidence="5" id="KW-1035">Host cytoplasm</keyword>
<dbReference type="EMBL" id="BPFZ01000001">
    <property type="protein sequence ID" value="GIU65937.1"/>
    <property type="molecule type" value="Genomic_DNA"/>
</dbReference>
<feature type="transmembrane region" description="Helical" evidence="9">
    <location>
        <begin position="318"/>
        <end position="338"/>
    </location>
</feature>
<proteinExistence type="inferred from homology"/>
<comment type="caution">
    <text evidence="10">The sequence shown here is derived from an EMBL/GenBank/DDBJ whole genome shotgun (WGS) entry which is preliminary data.</text>
</comment>
<feature type="region of interest" description="Disordered" evidence="8">
    <location>
        <begin position="169"/>
        <end position="203"/>
    </location>
</feature>
<dbReference type="InterPro" id="IPR023347">
    <property type="entry name" value="Lysozyme_dom_sf"/>
</dbReference>